<name>A0A6B3VY52_9BACI</name>
<dbReference type="EMBL" id="JAAIWN010000029">
    <property type="protein sequence ID" value="NEY82228.1"/>
    <property type="molecule type" value="Genomic_DNA"/>
</dbReference>
<keyword evidence="1" id="KW-0175">Coiled coil</keyword>
<sequence>MMIRKRKILSLKSFFQGSSQKEKEKRINQLEQRIKKLEQTEQQFIKTVEAEIVKLVKQSERQLLKKLEKHQHKLSEKHANKQKKIFEKQTVKNIEDKIVQEKQHEPNYIFNVEHLYVEKVVIDKLEHSNNFGQLGIKELTGKLNIGSNYEGKMSKKAIAAKAQKPEKKLTEKNKNN</sequence>
<evidence type="ECO:0000313" key="3">
    <source>
        <dbReference type="EMBL" id="MBA4537972.1"/>
    </source>
</evidence>
<comment type="caution">
    <text evidence="4">The sequence shown here is derived from an EMBL/GenBank/DDBJ whole genome shotgun (WGS) entry which is preliminary data.</text>
</comment>
<dbReference type="EMBL" id="JACEIO010000031">
    <property type="protein sequence ID" value="MBA4537972.1"/>
    <property type="molecule type" value="Genomic_DNA"/>
</dbReference>
<dbReference type="Proteomes" id="UP000472971">
    <property type="component" value="Unassembled WGS sequence"/>
</dbReference>
<gene>
    <name evidence="4" type="ORF">G4D64_12115</name>
    <name evidence="3" type="ORF">H1Z61_12725</name>
</gene>
<evidence type="ECO:0000313" key="4">
    <source>
        <dbReference type="EMBL" id="NEY82228.1"/>
    </source>
</evidence>
<proteinExistence type="predicted"/>
<accession>A0A6B3VY52</accession>
<dbReference type="Proteomes" id="UP000570010">
    <property type="component" value="Unassembled WGS sequence"/>
</dbReference>
<reference evidence="4 5" key="1">
    <citation type="submission" date="2020-02" db="EMBL/GenBank/DDBJ databases">
        <title>Bacillus aquiflavi sp. nov., isolated from yellow water of strong flavor Chinese baijiu in Yibin region of China.</title>
        <authorList>
            <person name="Xie J."/>
        </authorList>
    </citation>
    <scope>NUCLEOTIDE SEQUENCE [LARGE SCALE GENOMIC DNA]</scope>
    <source>
        <strain evidence="4 5">3H-10</strain>
    </source>
</reference>
<feature type="compositionally biased region" description="Basic and acidic residues" evidence="2">
    <location>
        <begin position="163"/>
        <end position="176"/>
    </location>
</feature>
<organism evidence="4 5">
    <name type="scientific">Bacillus aquiflavi</name>
    <dbReference type="NCBI Taxonomy" id="2672567"/>
    <lineage>
        <taxon>Bacteria</taxon>
        <taxon>Bacillati</taxon>
        <taxon>Bacillota</taxon>
        <taxon>Bacilli</taxon>
        <taxon>Bacillales</taxon>
        <taxon>Bacillaceae</taxon>
        <taxon>Bacillus</taxon>
    </lineage>
</organism>
<dbReference type="AlphaFoldDB" id="A0A6B3VY52"/>
<protein>
    <submittedName>
        <fullName evidence="4">Uncharacterized protein</fullName>
    </submittedName>
</protein>
<evidence type="ECO:0000313" key="6">
    <source>
        <dbReference type="Proteomes" id="UP000570010"/>
    </source>
</evidence>
<reference evidence="3 6" key="2">
    <citation type="submission" date="2020-07" db="EMBL/GenBank/DDBJ databases">
        <authorList>
            <person name="Feng H."/>
        </authorList>
    </citation>
    <scope>NUCLEOTIDE SEQUENCE [LARGE SCALE GENOMIC DNA]</scope>
    <source>
        <strain evidence="3">S-12</strain>
        <strain evidence="6">s-12</strain>
    </source>
</reference>
<evidence type="ECO:0000256" key="1">
    <source>
        <dbReference type="SAM" id="Coils"/>
    </source>
</evidence>
<evidence type="ECO:0000256" key="2">
    <source>
        <dbReference type="SAM" id="MobiDB-lite"/>
    </source>
</evidence>
<evidence type="ECO:0000313" key="5">
    <source>
        <dbReference type="Proteomes" id="UP000472971"/>
    </source>
</evidence>
<dbReference type="RefSeq" id="WP_163242617.1">
    <property type="nucleotide sequence ID" value="NZ_JAAIWN010000029.1"/>
</dbReference>
<feature type="region of interest" description="Disordered" evidence="2">
    <location>
        <begin position="156"/>
        <end position="176"/>
    </location>
</feature>
<keyword evidence="5" id="KW-1185">Reference proteome</keyword>
<feature type="coiled-coil region" evidence="1">
    <location>
        <begin position="20"/>
        <end position="84"/>
    </location>
</feature>